<gene>
    <name evidence="2" type="ORF">PSON_ATCC_30995.1.T1270117</name>
</gene>
<feature type="transmembrane region" description="Helical" evidence="1">
    <location>
        <begin position="6"/>
        <end position="25"/>
    </location>
</feature>
<proteinExistence type="predicted"/>
<evidence type="ECO:0000313" key="3">
    <source>
        <dbReference type="Proteomes" id="UP000692954"/>
    </source>
</evidence>
<dbReference type="Pfam" id="PF05677">
    <property type="entry name" value="DUF818"/>
    <property type="match status" value="1"/>
</dbReference>
<protein>
    <submittedName>
        <fullName evidence="2">Uncharacterized protein</fullName>
    </submittedName>
</protein>
<dbReference type="PANTHER" id="PTHR12277">
    <property type="entry name" value="ALPHA/BETA HYDROLASE DOMAIN-CONTAINING PROTEIN"/>
    <property type="match status" value="1"/>
</dbReference>
<dbReference type="InterPro" id="IPR008536">
    <property type="entry name" value="DUF818"/>
</dbReference>
<name>A0A8S1QYI3_9CILI</name>
<comment type="caution">
    <text evidence="2">The sequence shown here is derived from an EMBL/GenBank/DDBJ whole genome shotgun (WGS) entry which is preliminary data.</text>
</comment>
<sequence>MNILTIVSIALSSLSILIYVICYIISESRVTSMSITLLCLYYLGRLFCTLITFPGSFKKLYYKFTQLNLSEYFVSRTLQQLTLIINSMNCNKYAQYAIENALNFLNIQYRTLTEMKSKSDQQIKYIALLKLLNDELIQISKNESLDKLSNEKKQRMTTYCKQLQIFLEHYAYQMSQKSIIQKFFEPEFLCTLQQRRIEILIQNNNIERLNLKTMSQDTLDCLFIKNNENGPTVLFCNPNAGYYEYMFFDCDWFKFYNQMKYNVILWNYRSFGESTGRISIQNCIDDGRFIAEYFKNKYNIKTLGTHGQSLGGMVASEIAYQLKLSFLIVDRSFSSLGQVAATMFSSSIIRFIYNCLVSWDHPNYISYYNYLGPKLIIQDPKDEILPYESQLQTAVVRCHFSDQTLNYSYKHSYFNQESTQYLNYFYSQIIPQKHIIQMCISLQYIINLAIKINQAEDKSETKNNQKYIELQNNDDELDAAKPILQQIYSLFSLIHYCGNSLLDVMHRKANPEKVALFFGSCFAFDQQDENEFEKCFRNFEVNCTQFLEHSNYYIHWNQIRTHIKIIRDICRMISEKFQKIKSNNDYSLEMTGYTNDSDLSKKNMLGELISVSCGHNNNISKEDVFLVQKFFIKNKLK</sequence>
<dbReference type="GO" id="GO:0008474">
    <property type="term" value="F:palmitoyl-(protein) hydrolase activity"/>
    <property type="evidence" value="ECO:0007669"/>
    <property type="project" value="TreeGrafter"/>
</dbReference>
<dbReference type="PANTHER" id="PTHR12277:SF81">
    <property type="entry name" value="PROTEIN ABHD13"/>
    <property type="match status" value="1"/>
</dbReference>
<organism evidence="2 3">
    <name type="scientific">Paramecium sonneborni</name>
    <dbReference type="NCBI Taxonomy" id="65129"/>
    <lineage>
        <taxon>Eukaryota</taxon>
        <taxon>Sar</taxon>
        <taxon>Alveolata</taxon>
        <taxon>Ciliophora</taxon>
        <taxon>Intramacronucleata</taxon>
        <taxon>Oligohymenophorea</taxon>
        <taxon>Peniculida</taxon>
        <taxon>Parameciidae</taxon>
        <taxon>Paramecium</taxon>
    </lineage>
</organism>
<dbReference type="OrthoDB" id="288896at2759"/>
<dbReference type="Proteomes" id="UP000692954">
    <property type="component" value="Unassembled WGS sequence"/>
</dbReference>
<feature type="transmembrane region" description="Helical" evidence="1">
    <location>
        <begin position="37"/>
        <end position="57"/>
    </location>
</feature>
<evidence type="ECO:0000256" key="1">
    <source>
        <dbReference type="SAM" id="Phobius"/>
    </source>
</evidence>
<dbReference type="GO" id="GO:0016020">
    <property type="term" value="C:membrane"/>
    <property type="evidence" value="ECO:0007669"/>
    <property type="project" value="TreeGrafter"/>
</dbReference>
<accession>A0A8S1QYI3</accession>
<reference evidence="2" key="1">
    <citation type="submission" date="2021-01" db="EMBL/GenBank/DDBJ databases">
        <authorList>
            <consortium name="Genoscope - CEA"/>
            <person name="William W."/>
        </authorList>
    </citation>
    <scope>NUCLEOTIDE SEQUENCE</scope>
</reference>
<keyword evidence="3" id="KW-1185">Reference proteome</keyword>
<dbReference type="AlphaFoldDB" id="A0A8S1QYI3"/>
<keyword evidence="1" id="KW-0812">Transmembrane</keyword>
<evidence type="ECO:0000313" key="2">
    <source>
        <dbReference type="EMBL" id="CAD8120658.1"/>
    </source>
</evidence>
<keyword evidence="1" id="KW-1133">Transmembrane helix</keyword>
<keyword evidence="1" id="KW-0472">Membrane</keyword>
<dbReference type="EMBL" id="CAJJDN010000127">
    <property type="protein sequence ID" value="CAD8120658.1"/>
    <property type="molecule type" value="Genomic_DNA"/>
</dbReference>